<dbReference type="Proteomes" id="UP000273786">
    <property type="component" value="Unassembled WGS sequence"/>
</dbReference>
<feature type="domain" description="Nucleotidyl transferase" evidence="3">
    <location>
        <begin position="23"/>
        <end position="153"/>
    </location>
</feature>
<protein>
    <submittedName>
        <fullName evidence="4">Nucleotidyltransferase family protein</fullName>
    </submittedName>
</protein>
<dbReference type="CDD" id="cd06422">
    <property type="entry name" value="NTP_transferase_like_1"/>
    <property type="match status" value="1"/>
</dbReference>
<dbReference type="PANTHER" id="PTHR43584">
    <property type="entry name" value="NUCLEOTIDYL TRANSFERASE"/>
    <property type="match status" value="1"/>
</dbReference>
<evidence type="ECO:0000313" key="5">
    <source>
        <dbReference type="Proteomes" id="UP000273786"/>
    </source>
</evidence>
<dbReference type="SUPFAM" id="SSF53448">
    <property type="entry name" value="Nucleotide-diphospho-sugar transferases"/>
    <property type="match status" value="1"/>
</dbReference>
<evidence type="ECO:0000259" key="3">
    <source>
        <dbReference type="Pfam" id="PF00483"/>
    </source>
</evidence>
<dbReference type="InterPro" id="IPR029044">
    <property type="entry name" value="Nucleotide-diphossugar_trans"/>
</dbReference>
<keyword evidence="5" id="KW-1185">Reference proteome</keyword>
<evidence type="ECO:0000313" key="4">
    <source>
        <dbReference type="EMBL" id="RRH93749.1"/>
    </source>
</evidence>
<accession>A0A3P3F517</accession>
<evidence type="ECO:0000256" key="2">
    <source>
        <dbReference type="ARBA" id="ARBA00022695"/>
    </source>
</evidence>
<dbReference type="Gene3D" id="3.90.550.10">
    <property type="entry name" value="Spore Coat Polysaccharide Biosynthesis Protein SpsA, Chain A"/>
    <property type="match status" value="1"/>
</dbReference>
<dbReference type="OrthoDB" id="9788272at2"/>
<dbReference type="EMBL" id="RQXT01000048">
    <property type="protein sequence ID" value="RRH93749.1"/>
    <property type="molecule type" value="Genomic_DNA"/>
</dbReference>
<gene>
    <name evidence="4" type="ORF">EH240_28710</name>
</gene>
<dbReference type="InterPro" id="IPR005835">
    <property type="entry name" value="NTP_transferase_dom"/>
</dbReference>
<dbReference type="PANTHER" id="PTHR43584:SF8">
    <property type="entry name" value="N-ACETYLMURAMATE ALPHA-1-PHOSPHATE URIDYLYLTRANSFERASE"/>
    <property type="match status" value="1"/>
</dbReference>
<evidence type="ECO:0000256" key="1">
    <source>
        <dbReference type="ARBA" id="ARBA00022679"/>
    </source>
</evidence>
<organism evidence="4 5">
    <name type="scientific">Mesorhizobium tamadayense</name>
    <dbReference type="NCBI Taxonomy" id="425306"/>
    <lineage>
        <taxon>Bacteria</taxon>
        <taxon>Pseudomonadati</taxon>
        <taxon>Pseudomonadota</taxon>
        <taxon>Alphaproteobacteria</taxon>
        <taxon>Hyphomicrobiales</taxon>
        <taxon>Phyllobacteriaceae</taxon>
        <taxon>Mesorhizobium</taxon>
    </lineage>
</organism>
<dbReference type="Pfam" id="PF00483">
    <property type="entry name" value="NTP_transferase"/>
    <property type="match status" value="1"/>
</dbReference>
<dbReference type="AlphaFoldDB" id="A0A3P3F517"/>
<keyword evidence="1 4" id="KW-0808">Transferase</keyword>
<name>A0A3P3F517_9HYPH</name>
<proteinExistence type="predicted"/>
<comment type="caution">
    <text evidence="4">The sequence shown here is derived from an EMBL/GenBank/DDBJ whole genome shotgun (WGS) entry which is preliminary data.</text>
</comment>
<sequence length="256" mass="27436">MTDLKVNDLGLKLTDEALVPTTAMVLAAGLGKRMRPITDTMPKPLVKIADKTLLDWGLDSLAAVGVKRAVVNVHYFPEQIVAHVKQRHAPRIVISDERDGLLDSAGGIIKALPDLGVRFYVLNADTFWIEREVSNLSRLAHAWRGAKMDILLMLAELQSATGHCGSTDFLMAPDGTLRRSKGDSAGLIYAGAAIVHKRIFNDAPAGPHSLNAYFDKAIAAGRLFGVKMQGRWITVGTPDAIPLAEAAVAGALAKAI</sequence>
<keyword evidence="2" id="KW-0548">Nucleotidyltransferase</keyword>
<dbReference type="InterPro" id="IPR050065">
    <property type="entry name" value="GlmU-like"/>
</dbReference>
<reference evidence="4 5" key="1">
    <citation type="submission" date="2018-11" db="EMBL/GenBank/DDBJ databases">
        <title>the genome of Mesorhizobium tamadayense DSM 28320.</title>
        <authorList>
            <person name="Gao J."/>
        </authorList>
    </citation>
    <scope>NUCLEOTIDE SEQUENCE [LARGE SCALE GENOMIC DNA]</scope>
    <source>
        <strain evidence="4 5">DSM 28320</strain>
    </source>
</reference>
<dbReference type="GO" id="GO:0016779">
    <property type="term" value="F:nucleotidyltransferase activity"/>
    <property type="evidence" value="ECO:0007669"/>
    <property type="project" value="UniProtKB-KW"/>
</dbReference>